<organism evidence="16">
    <name type="scientific">Caldithrix abyssi</name>
    <dbReference type="NCBI Taxonomy" id="187145"/>
    <lineage>
        <taxon>Bacteria</taxon>
        <taxon>Pseudomonadati</taxon>
        <taxon>Calditrichota</taxon>
        <taxon>Calditrichia</taxon>
        <taxon>Calditrichales</taxon>
        <taxon>Calditrichaceae</taxon>
        <taxon>Caldithrix</taxon>
    </lineage>
</organism>
<dbReference type="GO" id="GO:0032357">
    <property type="term" value="F:oxidized purine DNA binding"/>
    <property type="evidence" value="ECO:0007669"/>
    <property type="project" value="TreeGrafter"/>
</dbReference>
<dbReference type="GO" id="GO:0051539">
    <property type="term" value="F:4 iron, 4 sulfur cluster binding"/>
    <property type="evidence" value="ECO:0007669"/>
    <property type="project" value="UniProtKB-UniRule"/>
</dbReference>
<dbReference type="NCBIfam" id="TIGR01084">
    <property type="entry name" value="mutY"/>
    <property type="match status" value="1"/>
</dbReference>
<evidence type="ECO:0000259" key="15">
    <source>
        <dbReference type="SMART" id="SM00478"/>
    </source>
</evidence>
<dbReference type="CDD" id="cd03431">
    <property type="entry name" value="NUDIX_DNA_Glycosylase_C-MutY"/>
    <property type="match status" value="1"/>
</dbReference>
<evidence type="ECO:0000256" key="5">
    <source>
        <dbReference type="ARBA" id="ARBA00022023"/>
    </source>
</evidence>
<dbReference type="SMART" id="SM00525">
    <property type="entry name" value="FES"/>
    <property type="match status" value="1"/>
</dbReference>
<dbReference type="Gene3D" id="3.90.79.10">
    <property type="entry name" value="Nucleoside Triphosphate Pyrophosphohydrolase"/>
    <property type="match status" value="1"/>
</dbReference>
<dbReference type="Proteomes" id="UP000885779">
    <property type="component" value="Unassembled WGS sequence"/>
</dbReference>
<protein>
    <recommendedName>
        <fullName evidence="5 14">Adenine DNA glycosylase</fullName>
        <ecNumber evidence="4 14">3.2.2.31</ecNumber>
    </recommendedName>
</protein>
<dbReference type="FunFam" id="1.10.1670.10:FF:000002">
    <property type="entry name" value="Adenine DNA glycosylase"/>
    <property type="match status" value="1"/>
</dbReference>
<keyword evidence="11" id="KW-0411">Iron-sulfur</keyword>
<dbReference type="CDD" id="cd00056">
    <property type="entry name" value="ENDO3c"/>
    <property type="match status" value="1"/>
</dbReference>
<reference evidence="16" key="1">
    <citation type="journal article" date="2020" name="mSystems">
        <title>Genome- and Community-Level Interaction Insights into Carbon Utilization and Element Cycling Functions of Hydrothermarchaeota in Hydrothermal Sediment.</title>
        <authorList>
            <person name="Zhou Z."/>
            <person name="Liu Y."/>
            <person name="Xu W."/>
            <person name="Pan J."/>
            <person name="Luo Z.H."/>
            <person name="Li M."/>
        </authorList>
    </citation>
    <scope>NUCLEOTIDE SEQUENCE [LARGE SCALE GENOMIC DNA]</scope>
    <source>
        <strain evidence="16">HyVt-577</strain>
    </source>
</reference>
<evidence type="ECO:0000256" key="4">
    <source>
        <dbReference type="ARBA" id="ARBA00012045"/>
    </source>
</evidence>
<dbReference type="Gene3D" id="1.10.1670.10">
    <property type="entry name" value="Helix-hairpin-Helix base-excision DNA repair enzymes (C-terminal)"/>
    <property type="match status" value="1"/>
</dbReference>
<evidence type="ECO:0000256" key="7">
    <source>
        <dbReference type="ARBA" id="ARBA00022723"/>
    </source>
</evidence>
<dbReference type="Gene3D" id="1.10.340.30">
    <property type="entry name" value="Hypothetical protein, domain 2"/>
    <property type="match status" value="1"/>
</dbReference>
<sequence length="359" mass="41162">MSLNTIKIVPFQRILLTWFRHNQRSLPWRGQTDWYPVFLSEFLLQQTRVQQALPYYEKFISAYPDITALAAADEDDILAMWTGLGYYARARNLLKAARQITGRFNGHFPHTYKEALSLPGIGPYTATAVLSIAYNQPYPVIDGNVIRVLSRIFMISEDTRLTSTRKTIEQLANQLIDKQQPGHFNEALMELGAIICTPRRPNCSSCPVYSFCRAGQSKQAESFPVRSRPPEKRKLNHFVFLIRQNGAILLARRPATGLLAGMWEFPYAATDNLDSAPAELPGLLQKTYGIKGKFRSVSPVLQHIYSHIRLRYRAVLIDDAAGKFKNKFYDKFVWKPLTEMDNLRLHTAHAKAWNWLIEQ</sequence>
<evidence type="ECO:0000256" key="11">
    <source>
        <dbReference type="ARBA" id="ARBA00023014"/>
    </source>
</evidence>
<feature type="domain" description="HhH-GPD" evidence="15">
    <location>
        <begin position="43"/>
        <end position="194"/>
    </location>
</feature>
<dbReference type="SUPFAM" id="SSF55811">
    <property type="entry name" value="Nudix"/>
    <property type="match status" value="1"/>
</dbReference>
<evidence type="ECO:0000256" key="12">
    <source>
        <dbReference type="ARBA" id="ARBA00023204"/>
    </source>
</evidence>
<dbReference type="Pfam" id="PF00730">
    <property type="entry name" value="HhH-GPD"/>
    <property type="match status" value="1"/>
</dbReference>
<evidence type="ECO:0000256" key="10">
    <source>
        <dbReference type="ARBA" id="ARBA00023004"/>
    </source>
</evidence>
<dbReference type="InterPro" id="IPR044298">
    <property type="entry name" value="MIG/MutY"/>
</dbReference>
<name>A0A7V4TZT2_CALAY</name>
<dbReference type="GO" id="GO:0000701">
    <property type="term" value="F:purine-specific mismatch base pair DNA N-glycosylase activity"/>
    <property type="evidence" value="ECO:0007669"/>
    <property type="project" value="UniProtKB-EC"/>
</dbReference>
<dbReference type="InterPro" id="IPR015797">
    <property type="entry name" value="NUDIX_hydrolase-like_dom_sf"/>
</dbReference>
<comment type="function">
    <text evidence="2">Adenine glycosylase active on G-A mispairs. MutY also corrects error-prone DNA synthesis past GO lesions which are due to the oxidatively damaged form of guanine: 7,8-dihydro-8-oxoguanine (8-oxo-dGTP).</text>
</comment>
<dbReference type="GO" id="GO:0035485">
    <property type="term" value="F:adenine/guanine mispair binding"/>
    <property type="evidence" value="ECO:0007669"/>
    <property type="project" value="TreeGrafter"/>
</dbReference>
<evidence type="ECO:0000313" key="16">
    <source>
        <dbReference type="EMBL" id="HGY55401.1"/>
    </source>
</evidence>
<dbReference type="SMART" id="SM00478">
    <property type="entry name" value="ENDO3c"/>
    <property type="match status" value="1"/>
</dbReference>
<evidence type="ECO:0000256" key="6">
    <source>
        <dbReference type="ARBA" id="ARBA00022485"/>
    </source>
</evidence>
<dbReference type="Pfam" id="PF14815">
    <property type="entry name" value="NUDIX_4"/>
    <property type="match status" value="1"/>
</dbReference>
<comment type="caution">
    <text evidence="16">The sequence shown here is derived from an EMBL/GenBank/DDBJ whole genome shotgun (WGS) entry which is preliminary data.</text>
</comment>
<dbReference type="Pfam" id="PF10576">
    <property type="entry name" value="EndIII_4Fe-2S"/>
    <property type="match status" value="1"/>
</dbReference>
<dbReference type="InterPro" id="IPR029119">
    <property type="entry name" value="MutY_C"/>
</dbReference>
<evidence type="ECO:0000256" key="9">
    <source>
        <dbReference type="ARBA" id="ARBA00022801"/>
    </source>
</evidence>
<evidence type="ECO:0000256" key="3">
    <source>
        <dbReference type="ARBA" id="ARBA00008343"/>
    </source>
</evidence>
<accession>A0A7V4TZT2</accession>
<keyword evidence="7" id="KW-0479">Metal-binding</keyword>
<dbReference type="SUPFAM" id="SSF48150">
    <property type="entry name" value="DNA-glycosylase"/>
    <property type="match status" value="1"/>
</dbReference>
<dbReference type="InterPro" id="IPR003265">
    <property type="entry name" value="HhH-GPD_domain"/>
</dbReference>
<comment type="catalytic activity">
    <reaction evidence="1 14">
        <text>Hydrolyzes free adenine bases from 7,8-dihydro-8-oxoguanine:adenine mismatched double-stranded DNA, leaving an apurinic site.</text>
        <dbReference type="EC" id="3.2.2.31"/>
    </reaction>
</comment>
<dbReference type="EC" id="3.2.2.31" evidence="4 14"/>
<evidence type="ECO:0000256" key="13">
    <source>
        <dbReference type="ARBA" id="ARBA00023295"/>
    </source>
</evidence>
<dbReference type="InterPro" id="IPR003651">
    <property type="entry name" value="Endonuclease3_FeS-loop_motif"/>
</dbReference>
<dbReference type="GO" id="GO:0034039">
    <property type="term" value="F:8-oxo-7,8-dihydroguanine DNA N-glycosylase activity"/>
    <property type="evidence" value="ECO:0007669"/>
    <property type="project" value="TreeGrafter"/>
</dbReference>
<dbReference type="InterPro" id="IPR011257">
    <property type="entry name" value="DNA_glycosylase"/>
</dbReference>
<evidence type="ECO:0000256" key="2">
    <source>
        <dbReference type="ARBA" id="ARBA00002933"/>
    </source>
</evidence>
<dbReference type="GO" id="GO:0006298">
    <property type="term" value="P:mismatch repair"/>
    <property type="evidence" value="ECO:0007669"/>
    <property type="project" value="TreeGrafter"/>
</dbReference>
<dbReference type="EMBL" id="DRQG01000065">
    <property type="protein sequence ID" value="HGY55401.1"/>
    <property type="molecule type" value="Genomic_DNA"/>
</dbReference>
<dbReference type="PANTHER" id="PTHR42944:SF1">
    <property type="entry name" value="ADENINE DNA GLYCOSYLASE"/>
    <property type="match status" value="1"/>
</dbReference>
<dbReference type="AlphaFoldDB" id="A0A7V4TZT2"/>
<comment type="cofactor">
    <cofactor evidence="14">
        <name>[4Fe-4S] cluster</name>
        <dbReference type="ChEBI" id="CHEBI:49883"/>
    </cofactor>
    <text evidence="14">Binds 1 [4Fe-4S] cluster.</text>
</comment>
<keyword evidence="6" id="KW-0004">4Fe-4S</keyword>
<evidence type="ECO:0000256" key="8">
    <source>
        <dbReference type="ARBA" id="ARBA00022763"/>
    </source>
</evidence>
<dbReference type="InterPro" id="IPR023170">
    <property type="entry name" value="HhH_base_excis_C"/>
</dbReference>
<dbReference type="Pfam" id="PF00633">
    <property type="entry name" value="HHH"/>
    <property type="match status" value="1"/>
</dbReference>
<proteinExistence type="inferred from homology"/>
<keyword evidence="10 14" id="KW-0408">Iron</keyword>
<dbReference type="InterPro" id="IPR005760">
    <property type="entry name" value="A/G_AdeGlyc_MutY"/>
</dbReference>
<keyword evidence="9" id="KW-0378">Hydrolase</keyword>
<evidence type="ECO:0000256" key="1">
    <source>
        <dbReference type="ARBA" id="ARBA00000843"/>
    </source>
</evidence>
<dbReference type="PANTHER" id="PTHR42944">
    <property type="entry name" value="ADENINE DNA GLYCOSYLASE"/>
    <property type="match status" value="1"/>
</dbReference>
<dbReference type="GO" id="GO:0006284">
    <property type="term" value="P:base-excision repair"/>
    <property type="evidence" value="ECO:0007669"/>
    <property type="project" value="UniProtKB-UniRule"/>
</dbReference>
<gene>
    <name evidence="16" type="primary">mutY</name>
    <name evidence="16" type="ORF">ENK44_06865</name>
</gene>
<dbReference type="InterPro" id="IPR000445">
    <property type="entry name" value="HhH_motif"/>
</dbReference>
<evidence type="ECO:0000256" key="14">
    <source>
        <dbReference type="RuleBase" id="RU365096"/>
    </source>
</evidence>
<keyword evidence="13 14" id="KW-0326">Glycosidase</keyword>
<keyword evidence="12" id="KW-0234">DNA repair</keyword>
<keyword evidence="8 14" id="KW-0227">DNA damage</keyword>
<comment type="similarity">
    <text evidence="3 14">Belongs to the Nth/MutY family.</text>
</comment>
<dbReference type="GO" id="GO:0046872">
    <property type="term" value="F:metal ion binding"/>
    <property type="evidence" value="ECO:0007669"/>
    <property type="project" value="UniProtKB-UniRule"/>
</dbReference>